<dbReference type="EMBL" id="JAPEUY010000008">
    <property type="protein sequence ID" value="KAJ4370565.1"/>
    <property type="molecule type" value="Genomic_DNA"/>
</dbReference>
<organism evidence="2 3">
    <name type="scientific">Neocucurbitaria cava</name>
    <dbReference type="NCBI Taxonomy" id="798079"/>
    <lineage>
        <taxon>Eukaryota</taxon>
        <taxon>Fungi</taxon>
        <taxon>Dikarya</taxon>
        <taxon>Ascomycota</taxon>
        <taxon>Pezizomycotina</taxon>
        <taxon>Dothideomycetes</taxon>
        <taxon>Pleosporomycetidae</taxon>
        <taxon>Pleosporales</taxon>
        <taxon>Pleosporineae</taxon>
        <taxon>Cucurbitariaceae</taxon>
        <taxon>Neocucurbitaria</taxon>
    </lineage>
</organism>
<proteinExistence type="predicted"/>
<dbReference type="Proteomes" id="UP001140560">
    <property type="component" value="Unassembled WGS sequence"/>
</dbReference>
<feature type="region of interest" description="Disordered" evidence="1">
    <location>
        <begin position="138"/>
        <end position="161"/>
    </location>
</feature>
<dbReference type="AlphaFoldDB" id="A0A9W8Y8X9"/>
<accession>A0A9W8Y8X9</accession>
<sequence>MEHFVERWVYFVIYEAVQSSVIRPDNSDMQCRDAGDDDRGLRILGLRRPSPPLIRDAINKLLRVIGWGQPLASQSNERKPYTESAHTLDSNEGQTVDIGATTRVTNVTPLELALARAQDQLDTVPSVAESFTIPINALDDPVRPTTPPSPTASIPDQEDNDPRIRITNREGIVEMEVRLPPRILSTHTEVADISAPVRSRHRGASRNVPSISGNRPYHRVTQLSTEPAKFINAVVKAQIVGVALLPIRLVVRRLIASHYLAGQPGYAGLPRVVKQLPGLSDLDWRSIGVEISRLALCGALELTIDLGFWGLQYLAVTNLGKHIFGWGTL</sequence>
<evidence type="ECO:0000256" key="1">
    <source>
        <dbReference type="SAM" id="MobiDB-lite"/>
    </source>
</evidence>
<protein>
    <submittedName>
        <fullName evidence="2">Uncharacterized protein</fullName>
    </submittedName>
</protein>
<name>A0A9W8Y8X9_9PLEO</name>
<feature type="region of interest" description="Disordered" evidence="1">
    <location>
        <begin position="196"/>
        <end position="216"/>
    </location>
</feature>
<gene>
    <name evidence="2" type="ORF">N0V83_005086</name>
</gene>
<comment type="caution">
    <text evidence="2">The sequence shown here is derived from an EMBL/GenBank/DDBJ whole genome shotgun (WGS) entry which is preliminary data.</text>
</comment>
<evidence type="ECO:0000313" key="2">
    <source>
        <dbReference type="EMBL" id="KAJ4370565.1"/>
    </source>
</evidence>
<keyword evidence="3" id="KW-1185">Reference proteome</keyword>
<reference evidence="2" key="1">
    <citation type="submission" date="2022-10" db="EMBL/GenBank/DDBJ databases">
        <title>Tapping the CABI collections for fungal endophytes: first genome assemblies for Collariella, Neodidymelliopsis, Ascochyta clinopodiicola, Didymella pomorum, Didymosphaeria variabile, Neocosmospora piperis and Neocucurbitaria cava.</title>
        <authorList>
            <person name="Hill R."/>
        </authorList>
    </citation>
    <scope>NUCLEOTIDE SEQUENCE</scope>
    <source>
        <strain evidence="2">IMI 356814</strain>
    </source>
</reference>
<dbReference type="OrthoDB" id="5383784at2759"/>
<evidence type="ECO:0000313" key="3">
    <source>
        <dbReference type="Proteomes" id="UP001140560"/>
    </source>
</evidence>